<organism evidence="1 2">
    <name type="scientific">Paenibacillus chitinolyticus</name>
    <dbReference type="NCBI Taxonomy" id="79263"/>
    <lineage>
        <taxon>Bacteria</taxon>
        <taxon>Bacillati</taxon>
        <taxon>Bacillota</taxon>
        <taxon>Bacilli</taxon>
        <taxon>Bacillales</taxon>
        <taxon>Paenibacillaceae</taxon>
        <taxon>Paenibacillus</taxon>
    </lineage>
</organism>
<accession>A0A410WX37</accession>
<reference evidence="1 2" key="1">
    <citation type="submission" date="2018-01" db="EMBL/GenBank/DDBJ databases">
        <title>The whole genome sequencing and assembly of Paenibacillus chitinolyticus KCCM 41400 strain.</title>
        <authorList>
            <person name="Kim J.-Y."/>
            <person name="Park M.-K."/>
            <person name="Lee Y.-J."/>
            <person name="Yi H."/>
            <person name="Bahn Y.-S."/>
            <person name="Kim J.F."/>
            <person name="Lee D.-W."/>
        </authorList>
    </citation>
    <scope>NUCLEOTIDE SEQUENCE [LARGE SCALE GENOMIC DNA]</scope>
    <source>
        <strain evidence="1 2">KCCM 41400</strain>
    </source>
</reference>
<dbReference type="Proteomes" id="UP000288943">
    <property type="component" value="Chromosome"/>
</dbReference>
<name>A0A410WX37_9BACL</name>
<dbReference type="KEGG" id="pchi:PC41400_15380"/>
<evidence type="ECO:0000313" key="1">
    <source>
        <dbReference type="EMBL" id="QAV18985.1"/>
    </source>
</evidence>
<gene>
    <name evidence="1" type="ORF">PC41400_15380</name>
</gene>
<sequence length="65" mass="6696">MPEIGFLLAGARDPASQADGCLPSVIFGGKAVPDRTAESYAPGGRAGEFMHPQSVCPLSLRPLPS</sequence>
<proteinExistence type="predicted"/>
<protein>
    <submittedName>
        <fullName evidence="1">Uncharacterized protein</fullName>
    </submittedName>
</protein>
<dbReference type="EMBL" id="CP026520">
    <property type="protein sequence ID" value="QAV18985.1"/>
    <property type="molecule type" value="Genomic_DNA"/>
</dbReference>
<evidence type="ECO:0000313" key="2">
    <source>
        <dbReference type="Proteomes" id="UP000288943"/>
    </source>
</evidence>
<dbReference type="AlphaFoldDB" id="A0A410WX37"/>